<keyword evidence="7 8" id="KW-0472">Membrane</keyword>
<accession>L5LAS4</accession>
<sequence length="237" mass="26775">MGRTYIVEETIGQYLSNLNLQGKSFVSGLLIGQCSSQKDYVILATRTPPKEENNENLKHPKDKVDNLDEEWATEHANQLLNSDHRSTATVQICSGSVNLKGAVKCRAYIHSNKPKVKDGVQAVKRDILNTVADRCEILFEDLLLNEIPEKKVMNSEKEFHILPHRVFVPIPGSTVMLCDYKFGDESAEEIRDHFIEMLDHRIQIEDLEIAEEINTGMIAAFAVAVLAVGIFFHYFSD</sequence>
<comment type="function">
    <text evidence="1">May play a role in the trafficking of a subset of G-protein coupled receptors.</text>
</comment>
<dbReference type="eggNOG" id="KOG4703">
    <property type="taxonomic scope" value="Eukaryota"/>
</dbReference>
<feature type="transmembrane region" description="Helical" evidence="8">
    <location>
        <begin position="216"/>
        <end position="235"/>
    </location>
</feature>
<dbReference type="GO" id="GO:0016020">
    <property type="term" value="C:membrane"/>
    <property type="evidence" value="ECO:0007669"/>
    <property type="project" value="UniProtKB-SubCell"/>
</dbReference>
<dbReference type="Proteomes" id="UP000010556">
    <property type="component" value="Unassembled WGS sequence"/>
</dbReference>
<keyword evidence="5 8" id="KW-0812">Transmembrane</keyword>
<evidence type="ECO:0000256" key="7">
    <source>
        <dbReference type="ARBA" id="ARBA00023136"/>
    </source>
</evidence>
<protein>
    <recommendedName>
        <fullName evidence="4">Protein odr-4 homolog</fullName>
    </recommendedName>
</protein>
<keyword evidence="6 8" id="KW-1133">Transmembrane helix</keyword>
<dbReference type="Pfam" id="PF14778">
    <property type="entry name" value="ODR4-like"/>
    <property type="match status" value="2"/>
</dbReference>
<dbReference type="InterPro" id="IPR029454">
    <property type="entry name" value="ODR-4-like"/>
</dbReference>
<dbReference type="PANTHER" id="PTHR33966:SF1">
    <property type="entry name" value="PROTEIN ODR-4 HOMOLOG"/>
    <property type="match status" value="1"/>
</dbReference>
<name>L5LAS4_MYODS</name>
<dbReference type="EMBL" id="KB113703">
    <property type="protein sequence ID" value="ELK23302.1"/>
    <property type="molecule type" value="Genomic_DNA"/>
</dbReference>
<dbReference type="GO" id="GO:0012505">
    <property type="term" value="C:endomembrane system"/>
    <property type="evidence" value="ECO:0007669"/>
    <property type="project" value="TreeGrafter"/>
</dbReference>
<proteinExistence type="inferred from homology"/>
<gene>
    <name evidence="9" type="ORF">MDA_GLEAN10017475</name>
</gene>
<dbReference type="PANTHER" id="PTHR33966">
    <property type="entry name" value="PROTEIN ODR-4 HOMOLOG"/>
    <property type="match status" value="1"/>
</dbReference>
<evidence type="ECO:0000313" key="10">
    <source>
        <dbReference type="Proteomes" id="UP000010556"/>
    </source>
</evidence>
<evidence type="ECO:0000313" key="9">
    <source>
        <dbReference type="EMBL" id="ELK23302.1"/>
    </source>
</evidence>
<dbReference type="AlphaFoldDB" id="L5LAS4"/>
<evidence type="ECO:0000256" key="1">
    <source>
        <dbReference type="ARBA" id="ARBA00003891"/>
    </source>
</evidence>
<comment type="subcellular location">
    <subcellularLocation>
        <location evidence="2">Membrane</location>
    </subcellularLocation>
</comment>
<evidence type="ECO:0000256" key="3">
    <source>
        <dbReference type="ARBA" id="ARBA00010131"/>
    </source>
</evidence>
<evidence type="ECO:0000256" key="6">
    <source>
        <dbReference type="ARBA" id="ARBA00022989"/>
    </source>
</evidence>
<reference evidence="10" key="1">
    <citation type="journal article" date="2013" name="Science">
        <title>Comparative analysis of bat genomes provides insight into the evolution of flight and immunity.</title>
        <authorList>
            <person name="Zhang G."/>
            <person name="Cowled C."/>
            <person name="Shi Z."/>
            <person name="Huang Z."/>
            <person name="Bishop-Lilly K.A."/>
            <person name="Fang X."/>
            <person name="Wynne J.W."/>
            <person name="Xiong Z."/>
            <person name="Baker M.L."/>
            <person name="Zhao W."/>
            <person name="Tachedjian M."/>
            <person name="Zhu Y."/>
            <person name="Zhou P."/>
            <person name="Jiang X."/>
            <person name="Ng J."/>
            <person name="Yang L."/>
            <person name="Wu L."/>
            <person name="Xiao J."/>
            <person name="Feng Y."/>
            <person name="Chen Y."/>
            <person name="Sun X."/>
            <person name="Zhang Y."/>
            <person name="Marsh G.A."/>
            <person name="Crameri G."/>
            <person name="Broder C.C."/>
            <person name="Frey K.G."/>
            <person name="Wang L.F."/>
            <person name="Wang J."/>
        </authorList>
    </citation>
    <scope>NUCLEOTIDE SEQUENCE [LARGE SCALE GENOMIC DNA]</scope>
</reference>
<evidence type="ECO:0000256" key="4">
    <source>
        <dbReference type="ARBA" id="ARBA00020550"/>
    </source>
</evidence>
<evidence type="ECO:0000256" key="5">
    <source>
        <dbReference type="ARBA" id="ARBA00022692"/>
    </source>
</evidence>
<evidence type="ECO:0000256" key="2">
    <source>
        <dbReference type="ARBA" id="ARBA00004370"/>
    </source>
</evidence>
<keyword evidence="10" id="KW-1185">Reference proteome</keyword>
<dbReference type="GO" id="GO:0008104">
    <property type="term" value="P:intracellular protein localization"/>
    <property type="evidence" value="ECO:0007669"/>
    <property type="project" value="TreeGrafter"/>
</dbReference>
<organism evidence="9 10">
    <name type="scientific">Myotis davidii</name>
    <name type="common">David's myotis</name>
    <dbReference type="NCBI Taxonomy" id="225400"/>
    <lineage>
        <taxon>Eukaryota</taxon>
        <taxon>Metazoa</taxon>
        <taxon>Chordata</taxon>
        <taxon>Craniata</taxon>
        <taxon>Vertebrata</taxon>
        <taxon>Euteleostomi</taxon>
        <taxon>Mammalia</taxon>
        <taxon>Eutheria</taxon>
        <taxon>Laurasiatheria</taxon>
        <taxon>Chiroptera</taxon>
        <taxon>Yangochiroptera</taxon>
        <taxon>Vespertilionidae</taxon>
        <taxon>Myotis</taxon>
    </lineage>
</organism>
<evidence type="ECO:0000256" key="8">
    <source>
        <dbReference type="SAM" id="Phobius"/>
    </source>
</evidence>
<comment type="similarity">
    <text evidence="3">Belongs to the ODR-4 family.</text>
</comment>